<evidence type="ECO:0000313" key="3">
    <source>
        <dbReference type="Proteomes" id="UP001604277"/>
    </source>
</evidence>
<keyword evidence="3" id="KW-1185">Reference proteome</keyword>
<protein>
    <submittedName>
        <fullName evidence="2">Uncharacterized protein</fullName>
    </submittedName>
</protein>
<reference evidence="3" key="1">
    <citation type="submission" date="2024-07" db="EMBL/GenBank/DDBJ databases">
        <title>Two chromosome-level genome assemblies of Korean endemic species Abeliophyllum distichum and Forsythia ovata (Oleaceae).</title>
        <authorList>
            <person name="Jang H."/>
        </authorList>
    </citation>
    <scope>NUCLEOTIDE SEQUENCE [LARGE SCALE GENOMIC DNA]</scope>
</reference>
<organism evidence="2 3">
    <name type="scientific">Forsythia ovata</name>
    <dbReference type="NCBI Taxonomy" id="205694"/>
    <lineage>
        <taxon>Eukaryota</taxon>
        <taxon>Viridiplantae</taxon>
        <taxon>Streptophyta</taxon>
        <taxon>Embryophyta</taxon>
        <taxon>Tracheophyta</taxon>
        <taxon>Spermatophyta</taxon>
        <taxon>Magnoliopsida</taxon>
        <taxon>eudicotyledons</taxon>
        <taxon>Gunneridae</taxon>
        <taxon>Pentapetalae</taxon>
        <taxon>asterids</taxon>
        <taxon>lamiids</taxon>
        <taxon>Lamiales</taxon>
        <taxon>Oleaceae</taxon>
        <taxon>Forsythieae</taxon>
        <taxon>Forsythia</taxon>
    </lineage>
</organism>
<dbReference type="AlphaFoldDB" id="A0ABD1X6G1"/>
<dbReference type="EMBL" id="JBFOLJ010000001">
    <property type="protein sequence ID" value="KAL2557544.1"/>
    <property type="molecule type" value="Genomic_DNA"/>
</dbReference>
<name>A0ABD1X6G1_9LAMI</name>
<sequence>MQAWTATACFHTHRVSLFLNIQKAFELNVRRMEGNQQLDLKSDEAEKKGLSETSVYLSKNADAVDAPLLEPPQNEGIMSSEDSSENVKMDIAEESKEEVDSIGCCSCFSFNLFKGRYFRKCKVETADNEWNDMILTEAIDDSPCGAGVIDEFKKPPMVVDFPKPKGS</sequence>
<comment type="caution">
    <text evidence="2">The sequence shown here is derived from an EMBL/GenBank/DDBJ whole genome shotgun (WGS) entry which is preliminary data.</text>
</comment>
<evidence type="ECO:0000313" key="2">
    <source>
        <dbReference type="EMBL" id="KAL2557544.1"/>
    </source>
</evidence>
<feature type="region of interest" description="Disordered" evidence="1">
    <location>
        <begin position="66"/>
        <end position="87"/>
    </location>
</feature>
<proteinExistence type="predicted"/>
<evidence type="ECO:0000256" key="1">
    <source>
        <dbReference type="SAM" id="MobiDB-lite"/>
    </source>
</evidence>
<gene>
    <name evidence="2" type="ORF">Fot_02283</name>
</gene>
<dbReference type="Proteomes" id="UP001604277">
    <property type="component" value="Unassembled WGS sequence"/>
</dbReference>
<accession>A0ABD1X6G1</accession>